<dbReference type="Proteomes" id="UP000321947">
    <property type="component" value="Unassembled WGS sequence"/>
</dbReference>
<dbReference type="Pfam" id="PF02992">
    <property type="entry name" value="Transposase_21"/>
    <property type="match status" value="1"/>
</dbReference>
<dbReference type="OrthoDB" id="1901212at2759"/>
<evidence type="ECO:0000313" key="3">
    <source>
        <dbReference type="Proteomes" id="UP000321393"/>
    </source>
</evidence>
<reference evidence="3 4" key="1">
    <citation type="submission" date="2019-08" db="EMBL/GenBank/DDBJ databases">
        <title>Draft genome sequences of two oriental melons (Cucumis melo L. var makuwa).</title>
        <authorList>
            <person name="Kwon S.-Y."/>
        </authorList>
    </citation>
    <scope>NUCLEOTIDE SEQUENCE [LARGE SCALE GENOMIC DNA]</scope>
    <source>
        <strain evidence="4">cv. Chang Bougi</strain>
        <strain evidence="3">cv. SW 3</strain>
        <tissue evidence="1">Leaf</tissue>
    </source>
</reference>
<proteinExistence type="predicted"/>
<sequence>MVSENMLPIFDAISDVSKMASELKRRKEEKRRRIVALVAPKLPLAAPRHCAVVLTFLEEKAEKGHLEDEIPRNIEEGSADMNWHRDKRVETDDVLRHPANAEGLKHFDYEFPDFASDPQNVRLGLASYGFNPFGRISISYSIRMSSFSSGFDEIDVMFLEFAEALKNPAEGSSPMGDNSISTVRVEALHCNQWVNSDDDRPWHGEGYFPTCRLLQPSDMHVCAKDIFHLLPEWFFVLDFNDQAMNRFVEHQMFNTFKEFRGNYHRHFKKYSDPDEARVNPPHLLVRRDED</sequence>
<organism evidence="1 3">
    <name type="scientific">Cucumis melo var. makuwa</name>
    <name type="common">Oriental melon</name>
    <dbReference type="NCBI Taxonomy" id="1194695"/>
    <lineage>
        <taxon>Eukaryota</taxon>
        <taxon>Viridiplantae</taxon>
        <taxon>Streptophyta</taxon>
        <taxon>Embryophyta</taxon>
        <taxon>Tracheophyta</taxon>
        <taxon>Spermatophyta</taxon>
        <taxon>Magnoliopsida</taxon>
        <taxon>eudicotyledons</taxon>
        <taxon>Gunneridae</taxon>
        <taxon>Pentapetalae</taxon>
        <taxon>rosids</taxon>
        <taxon>fabids</taxon>
        <taxon>Cucurbitales</taxon>
        <taxon>Cucurbitaceae</taxon>
        <taxon>Benincaseae</taxon>
        <taxon>Cucumis</taxon>
    </lineage>
</organism>
<gene>
    <name evidence="2" type="ORF">E5676_scaffold5463G00090</name>
    <name evidence="1" type="ORF">E6C27_scaffold455G00850</name>
</gene>
<protein>
    <submittedName>
        <fullName evidence="1">CACTA en-spm transposon protein</fullName>
    </submittedName>
</protein>
<evidence type="ECO:0000313" key="4">
    <source>
        <dbReference type="Proteomes" id="UP000321947"/>
    </source>
</evidence>
<comment type="caution">
    <text evidence="1">The sequence shown here is derived from an EMBL/GenBank/DDBJ whole genome shotgun (WGS) entry which is preliminary data.</text>
</comment>
<dbReference type="Proteomes" id="UP000321393">
    <property type="component" value="Unassembled WGS sequence"/>
</dbReference>
<name>A0A5A7V6C3_CUCMM</name>
<evidence type="ECO:0000313" key="2">
    <source>
        <dbReference type="EMBL" id="TYK09378.1"/>
    </source>
</evidence>
<dbReference type="EMBL" id="SSTE01005050">
    <property type="protein sequence ID" value="KAA0061249.1"/>
    <property type="molecule type" value="Genomic_DNA"/>
</dbReference>
<dbReference type="EMBL" id="SSTD01011870">
    <property type="protein sequence ID" value="TYK09378.1"/>
    <property type="molecule type" value="Genomic_DNA"/>
</dbReference>
<dbReference type="AlphaFoldDB" id="A0A5A7V6C3"/>
<accession>A0A5A7V6C3</accession>
<dbReference type="InterPro" id="IPR004242">
    <property type="entry name" value="Transposase_21"/>
</dbReference>
<evidence type="ECO:0000313" key="1">
    <source>
        <dbReference type="EMBL" id="KAA0061249.1"/>
    </source>
</evidence>